<keyword evidence="2" id="KW-1185">Reference proteome</keyword>
<name>A0ABC8TH83_9AQUA</name>
<proteinExistence type="predicted"/>
<evidence type="ECO:0000313" key="1">
    <source>
        <dbReference type="EMBL" id="CAK9168810.1"/>
    </source>
</evidence>
<accession>A0ABC8TH83</accession>
<protein>
    <submittedName>
        <fullName evidence="1">Uncharacterized protein</fullName>
    </submittedName>
</protein>
<sequence length="117" mass="12871">MTLGLINANPVVHAVWDIRDPEHPYSLEQLSVLSEESITVDEKLGRIFPSVEATLNVTNVALLANTSFHYHLPVLSMTLARPSTDALTIGIPELACVISAVMLTSCYHCDHFVSMYC</sequence>
<dbReference type="EMBL" id="CAUOFW020005169">
    <property type="protein sequence ID" value="CAK9168810.1"/>
    <property type="molecule type" value="Genomic_DNA"/>
</dbReference>
<dbReference type="InterPro" id="IPR034904">
    <property type="entry name" value="FSCA_dom_sf"/>
</dbReference>
<gene>
    <name evidence="1" type="ORF">ILEXP_LOCUS38226</name>
</gene>
<evidence type="ECO:0000313" key="2">
    <source>
        <dbReference type="Proteomes" id="UP001642360"/>
    </source>
</evidence>
<comment type="caution">
    <text evidence="1">The sequence shown here is derived from an EMBL/GenBank/DDBJ whole genome shotgun (WGS) entry which is preliminary data.</text>
</comment>
<dbReference type="Gene3D" id="3.30.300.130">
    <property type="entry name" value="Fe-S cluster assembly (FSCA)"/>
    <property type="match status" value="1"/>
</dbReference>
<reference evidence="1 2" key="1">
    <citation type="submission" date="2024-02" db="EMBL/GenBank/DDBJ databases">
        <authorList>
            <person name="Vignale AGUSTIN F."/>
            <person name="Sosa J E."/>
            <person name="Modenutti C."/>
        </authorList>
    </citation>
    <scope>NUCLEOTIDE SEQUENCE [LARGE SCALE GENOMIC DNA]</scope>
</reference>
<dbReference type="Proteomes" id="UP001642360">
    <property type="component" value="Unassembled WGS sequence"/>
</dbReference>
<dbReference type="AlphaFoldDB" id="A0ABC8TH83"/>
<organism evidence="1 2">
    <name type="scientific">Ilex paraguariensis</name>
    <name type="common">yerba mate</name>
    <dbReference type="NCBI Taxonomy" id="185542"/>
    <lineage>
        <taxon>Eukaryota</taxon>
        <taxon>Viridiplantae</taxon>
        <taxon>Streptophyta</taxon>
        <taxon>Embryophyta</taxon>
        <taxon>Tracheophyta</taxon>
        <taxon>Spermatophyta</taxon>
        <taxon>Magnoliopsida</taxon>
        <taxon>eudicotyledons</taxon>
        <taxon>Gunneridae</taxon>
        <taxon>Pentapetalae</taxon>
        <taxon>asterids</taxon>
        <taxon>campanulids</taxon>
        <taxon>Aquifoliales</taxon>
        <taxon>Aquifoliaceae</taxon>
        <taxon>Ilex</taxon>
    </lineage>
</organism>